<name>A0ABQ7KLU2_BRACM</name>
<accession>A0ABQ7KLU2</accession>
<comment type="caution">
    <text evidence="1">The sequence shown here is derived from an EMBL/GenBank/DDBJ whole genome shotgun (WGS) entry which is preliminary data.</text>
</comment>
<evidence type="ECO:0000313" key="2">
    <source>
        <dbReference type="Proteomes" id="UP000823674"/>
    </source>
</evidence>
<dbReference type="EMBL" id="JADBGQ010000039">
    <property type="protein sequence ID" value="KAG5374189.1"/>
    <property type="molecule type" value="Genomic_DNA"/>
</dbReference>
<dbReference type="Proteomes" id="UP000823674">
    <property type="component" value="Unassembled WGS sequence"/>
</dbReference>
<proteinExistence type="predicted"/>
<protein>
    <submittedName>
        <fullName evidence="1">Uncharacterized protein</fullName>
    </submittedName>
</protein>
<gene>
    <name evidence="1" type="primary">SC163g500050.1_BraROA</name>
    <name evidence="1" type="ORF">IGI04_042477</name>
</gene>
<organism evidence="1 2">
    <name type="scientific">Brassica rapa subsp. trilocularis</name>
    <dbReference type="NCBI Taxonomy" id="1813537"/>
    <lineage>
        <taxon>Eukaryota</taxon>
        <taxon>Viridiplantae</taxon>
        <taxon>Streptophyta</taxon>
        <taxon>Embryophyta</taxon>
        <taxon>Tracheophyta</taxon>
        <taxon>Spermatophyta</taxon>
        <taxon>Magnoliopsida</taxon>
        <taxon>eudicotyledons</taxon>
        <taxon>Gunneridae</taxon>
        <taxon>Pentapetalae</taxon>
        <taxon>rosids</taxon>
        <taxon>malvids</taxon>
        <taxon>Brassicales</taxon>
        <taxon>Brassicaceae</taxon>
        <taxon>Brassiceae</taxon>
        <taxon>Brassica</taxon>
    </lineage>
</organism>
<sequence length="205" mass="23915">SDIGALKEGYLCNHKEFNRETSFYRFSTQPEHAANWFHTKKSNGLGDMPVTSQTIYTTSELVLIKESNSLLKECATQTHVWKPGDYSLYLRAVGEFLPCTSSHRIKMNPLFVNLPYMDAFTLGVIEDQRLFPLLFRHDLETIQTSKEIPRMHFFLPKLTRYKERRKLPYMDRFCTNLVQRLVFHLLFLSKDISATLCGDNRPIQA</sequence>
<feature type="non-terminal residue" evidence="1">
    <location>
        <position position="1"/>
    </location>
</feature>
<reference evidence="1 2" key="1">
    <citation type="submission" date="2021-03" db="EMBL/GenBank/DDBJ databases">
        <authorList>
            <person name="King G.J."/>
            <person name="Bancroft I."/>
            <person name="Baten A."/>
            <person name="Bloomfield J."/>
            <person name="Borpatragohain P."/>
            <person name="He Z."/>
            <person name="Irish N."/>
            <person name="Irwin J."/>
            <person name="Liu K."/>
            <person name="Mauleon R.P."/>
            <person name="Moore J."/>
            <person name="Morris R."/>
            <person name="Ostergaard L."/>
            <person name="Wang B."/>
            <person name="Wells R."/>
        </authorList>
    </citation>
    <scope>NUCLEOTIDE SEQUENCE [LARGE SCALE GENOMIC DNA]</scope>
    <source>
        <strain evidence="1">R-o-18</strain>
        <tissue evidence="1">Leaf</tissue>
    </source>
</reference>
<evidence type="ECO:0000313" key="1">
    <source>
        <dbReference type="EMBL" id="KAG5374189.1"/>
    </source>
</evidence>
<keyword evidence="2" id="KW-1185">Reference proteome</keyword>